<feature type="compositionally biased region" description="Basic and acidic residues" evidence="1">
    <location>
        <begin position="87"/>
        <end position="97"/>
    </location>
</feature>
<organism evidence="2">
    <name type="scientific">Culex pipiens</name>
    <name type="common">House mosquito</name>
    <dbReference type="NCBI Taxonomy" id="7175"/>
    <lineage>
        <taxon>Eukaryota</taxon>
        <taxon>Metazoa</taxon>
        <taxon>Ecdysozoa</taxon>
        <taxon>Arthropoda</taxon>
        <taxon>Hexapoda</taxon>
        <taxon>Insecta</taxon>
        <taxon>Pterygota</taxon>
        <taxon>Neoptera</taxon>
        <taxon>Endopterygota</taxon>
        <taxon>Diptera</taxon>
        <taxon>Nematocera</taxon>
        <taxon>Culicoidea</taxon>
        <taxon>Culicidae</taxon>
        <taxon>Culicinae</taxon>
        <taxon>Culicini</taxon>
        <taxon>Culex</taxon>
        <taxon>Culex</taxon>
    </lineage>
</organism>
<dbReference type="EMBL" id="HBUE01199882">
    <property type="protein sequence ID" value="CAG6529247.1"/>
    <property type="molecule type" value="Transcribed_RNA"/>
</dbReference>
<name>A0A8D8H6R6_CULPI</name>
<proteinExistence type="predicted"/>
<protein>
    <submittedName>
        <fullName evidence="2">(northern house mosquito) hypothetical protein</fullName>
    </submittedName>
</protein>
<dbReference type="EMBL" id="HBUE01199883">
    <property type="protein sequence ID" value="CAG6529250.1"/>
    <property type="molecule type" value="Transcribed_RNA"/>
</dbReference>
<accession>A0A8D8H6R6</accession>
<reference evidence="2" key="1">
    <citation type="submission" date="2021-05" db="EMBL/GenBank/DDBJ databases">
        <authorList>
            <person name="Alioto T."/>
            <person name="Alioto T."/>
            <person name="Gomez Garrido J."/>
        </authorList>
    </citation>
    <scope>NUCLEOTIDE SEQUENCE</scope>
</reference>
<evidence type="ECO:0000256" key="1">
    <source>
        <dbReference type="SAM" id="MobiDB-lite"/>
    </source>
</evidence>
<dbReference type="EMBL" id="HBUE01090118">
    <property type="protein sequence ID" value="CAG6481126.1"/>
    <property type="molecule type" value="Transcribed_RNA"/>
</dbReference>
<dbReference type="EMBL" id="HBUE01199884">
    <property type="protein sequence ID" value="CAG6529252.1"/>
    <property type="molecule type" value="Transcribed_RNA"/>
</dbReference>
<dbReference type="AlphaFoldDB" id="A0A8D8H6R6"/>
<feature type="region of interest" description="Disordered" evidence="1">
    <location>
        <begin position="18"/>
        <end position="108"/>
    </location>
</feature>
<evidence type="ECO:0000313" key="2">
    <source>
        <dbReference type="EMBL" id="CAG6529250.1"/>
    </source>
</evidence>
<sequence length="129" mass="13975">MRPFATRDAPVTQVLRKVLSPWVPQQDQTAAANAEKGRGKRRKSHDERGTVEDVSVAEQDSEQQAHHPGGCHHGEQAAWDGGVWDRAAGRLDQRDGTDSGGDQVFVPGADAVESDGVFKGSRDYALDRA</sequence>
<dbReference type="EMBL" id="HBUE01306041">
    <property type="protein sequence ID" value="CAG6581033.1"/>
    <property type="molecule type" value="Transcribed_RNA"/>
</dbReference>
<dbReference type="EMBL" id="HBUE01306043">
    <property type="protein sequence ID" value="CAG6581038.1"/>
    <property type="molecule type" value="Transcribed_RNA"/>
</dbReference>
<dbReference type="EMBL" id="HBUE01306042">
    <property type="protein sequence ID" value="CAG6581036.1"/>
    <property type="molecule type" value="Transcribed_RNA"/>
</dbReference>